<dbReference type="AlphaFoldDB" id="A0A0F0L065"/>
<evidence type="ECO:0000313" key="3">
    <source>
        <dbReference type="Proteomes" id="UP000033448"/>
    </source>
</evidence>
<name>A0A0F0L065_9MICO</name>
<dbReference type="PATRIC" id="fig|582680.7.peg.1053"/>
<accession>A0A0F0L065</accession>
<proteinExistence type="predicted"/>
<dbReference type="RefSeq" id="WP_052674198.1">
    <property type="nucleotide sequence ID" value="NZ_JYIT01000064.1"/>
</dbReference>
<feature type="region of interest" description="Disordered" evidence="1">
    <location>
        <begin position="81"/>
        <end position="101"/>
    </location>
</feature>
<dbReference type="EMBL" id="JYIT01000064">
    <property type="protein sequence ID" value="KJL26493.1"/>
    <property type="molecule type" value="Genomic_DNA"/>
</dbReference>
<evidence type="ECO:0000313" key="2">
    <source>
        <dbReference type="EMBL" id="KJL26493.1"/>
    </source>
</evidence>
<protein>
    <submittedName>
        <fullName evidence="2">Uncharacterized protein</fullName>
    </submittedName>
</protein>
<reference evidence="2 3" key="1">
    <citation type="submission" date="2015-02" db="EMBL/GenBank/DDBJ databases">
        <title>Draft genome sequences of ten Microbacterium spp. with emphasis on heavy metal contaminated environments.</title>
        <authorList>
            <person name="Corretto E."/>
        </authorList>
    </citation>
    <scope>NUCLEOTIDE SEQUENCE [LARGE SCALE GENOMIC DNA]</scope>
    <source>
        <strain evidence="2 3">DSM 23848</strain>
    </source>
</reference>
<dbReference type="OrthoDB" id="4774250at2"/>
<comment type="caution">
    <text evidence="2">The sequence shown here is derived from an EMBL/GenBank/DDBJ whole genome shotgun (WGS) entry which is preliminary data.</text>
</comment>
<evidence type="ECO:0000256" key="1">
    <source>
        <dbReference type="SAM" id="MobiDB-lite"/>
    </source>
</evidence>
<gene>
    <name evidence="2" type="ORF">RL72_01017</name>
</gene>
<keyword evidence="3" id="KW-1185">Reference proteome</keyword>
<sequence length="187" mass="20223">MSKRARAQADTSVVVMVRMVVQDDGTLHVTVDGAPYLPAEFAPPWRRASYPHIVDAISDGRPGQTLRLDVIETDGRVITDYRVPPKPRRTAAPPAPTPVPAQQHVNQTVEAAQRQSEPVRPRLAEFTGSGFVPGEDVAVAIVIAHTETGPDGISRTLIDARYLDHAPTREVILLGRISGTICIGQPT</sequence>
<organism evidence="2 3">
    <name type="scientific">Microbacterium azadirachtae</name>
    <dbReference type="NCBI Taxonomy" id="582680"/>
    <lineage>
        <taxon>Bacteria</taxon>
        <taxon>Bacillati</taxon>
        <taxon>Actinomycetota</taxon>
        <taxon>Actinomycetes</taxon>
        <taxon>Micrococcales</taxon>
        <taxon>Microbacteriaceae</taxon>
        <taxon>Microbacterium</taxon>
    </lineage>
</organism>
<dbReference type="Proteomes" id="UP000033448">
    <property type="component" value="Unassembled WGS sequence"/>
</dbReference>